<dbReference type="OrthoDB" id="13629at10239"/>
<protein>
    <submittedName>
        <fullName evidence="1">Uncharacterized protein</fullName>
    </submittedName>
</protein>
<gene>
    <name evidence="1" type="primary">58</name>
    <name evidence="1" type="ORF">SEA_EYRE_58</name>
</gene>
<name>A0A1B3B032_9CAUD</name>
<keyword evidence="2" id="KW-1185">Reference proteome</keyword>
<dbReference type="GeneID" id="29068964"/>
<dbReference type="KEGG" id="vg:29068964"/>
<evidence type="ECO:0000313" key="1">
    <source>
        <dbReference type="EMBL" id="AOE44338.1"/>
    </source>
</evidence>
<dbReference type="EMBL" id="KX557277">
    <property type="protein sequence ID" value="AOE44338.1"/>
    <property type="molecule type" value="Genomic_DNA"/>
</dbReference>
<dbReference type="Proteomes" id="UP000201149">
    <property type="component" value="Segment"/>
</dbReference>
<dbReference type="RefSeq" id="YP_009292449.1">
    <property type="nucleotide sequence ID" value="NC_031122.1"/>
</dbReference>
<evidence type="ECO:0000313" key="2">
    <source>
        <dbReference type="Proteomes" id="UP000201149"/>
    </source>
</evidence>
<sequence length="170" mass="18283">MTTTTHDFEAALLAAGTAIARAEIFDDRVTSDQERIQAWAEAMAPHGIDKADALAAVTAHYTAPGADTIRVGDVIAAARKIRRERAERDKGEQVAQAAITGPDRQLGGLPIGNADGEPIWDAYEEHDAIELACRTCQAKPREACVNLATHMTRKIPCLSRLADGVKAARR</sequence>
<organism evidence="1 2">
    <name type="scientific">Gordonia phage Eyre</name>
    <dbReference type="NCBI Taxonomy" id="1887646"/>
    <lineage>
        <taxon>Viruses</taxon>
        <taxon>Duplodnaviria</taxon>
        <taxon>Heunggongvirae</taxon>
        <taxon>Uroviricota</taxon>
        <taxon>Caudoviricetes</taxon>
        <taxon>Eyrevirus</taxon>
        <taxon>Eyrevirus eyre</taxon>
    </lineage>
</organism>
<reference evidence="2" key="1">
    <citation type="submission" date="2016-07" db="EMBL/GenBank/DDBJ databases">
        <authorList>
            <person name="Florea S."/>
            <person name="Webb J.S."/>
            <person name="Jaromczyk J."/>
            <person name="Schardl C.L."/>
        </authorList>
    </citation>
    <scope>NUCLEOTIDE SEQUENCE [LARGE SCALE GENOMIC DNA]</scope>
</reference>
<proteinExistence type="predicted"/>
<accession>A0A1B3B032</accession>